<gene>
    <name evidence="1" type="ORF">E2605_07360</name>
</gene>
<keyword evidence="2" id="KW-1185">Reference proteome</keyword>
<organism evidence="1 2">
    <name type="scientific">Dysgonomonas capnocytophagoides</name>
    <dbReference type="NCBI Taxonomy" id="45254"/>
    <lineage>
        <taxon>Bacteria</taxon>
        <taxon>Pseudomonadati</taxon>
        <taxon>Bacteroidota</taxon>
        <taxon>Bacteroidia</taxon>
        <taxon>Bacteroidales</taxon>
        <taxon>Dysgonomonadaceae</taxon>
        <taxon>Dysgonomonas</taxon>
    </lineage>
</organism>
<reference evidence="1 2" key="1">
    <citation type="submission" date="2019-03" db="EMBL/GenBank/DDBJ databases">
        <title>San Antonio Military Medical Center submission to MRSN (WRAIR), pending publication.</title>
        <authorList>
            <person name="Blyth D.M."/>
            <person name="Mccarthy S.L."/>
            <person name="Schall S.E."/>
            <person name="Stam J.A."/>
            <person name="Ong A.C."/>
            <person name="Mcgann P.T."/>
        </authorList>
    </citation>
    <scope>NUCLEOTIDE SEQUENCE [LARGE SCALE GENOMIC DNA]</scope>
    <source>
        <strain evidence="1 2">MRSN571793</strain>
    </source>
</reference>
<dbReference type="Gene3D" id="2.40.160.60">
    <property type="entry name" value="Outer membrane protein transport protein (OMPP1/FadL/TodX)"/>
    <property type="match status" value="1"/>
</dbReference>
<sequence length="402" mass="45416">MMIYNKRSISYICMILFSVYNLYSQTSYSPYSMLGLGELETRDYGRTAGMGGVGAGMRDYDLLNTTNPSGLTALDSLKFVFDISATAKQSYFASGSKRENTFNANFRRLAFGFKVSHRWAMAFGTKPFSNVGYQIESDVDIEGSTETKSVYIEGDGGLYSIYWSNAFLLNKYLSLGINSMYISGNIKQTENQTDYLFEKSSRTSQLYNTFGLQYHNGPWVAGLTYGYKQKLMMENSTVIYNSSNTELDSEDSRSSSQFIPETFSAGLSWSKKNIVLAMDYEYQKLKGLASGASSIKITDYHRIKAGMSYTPDKDIHHYRSQSQYQFGVSLAKSYLQVRENDVYNYTVSAGYSWPLKGAGLLNMSLEYGNSLSAPKGYIRESYVGVTVGFSMFETWFKRTKFR</sequence>
<dbReference type="SUPFAM" id="SSF56935">
    <property type="entry name" value="Porins"/>
    <property type="match status" value="1"/>
</dbReference>
<evidence type="ECO:0000313" key="2">
    <source>
        <dbReference type="Proteomes" id="UP000297861"/>
    </source>
</evidence>
<dbReference type="RefSeq" id="WP_026626204.1">
    <property type="nucleotide sequence ID" value="NZ_JAWZLG010000100.1"/>
</dbReference>
<dbReference type="STRING" id="1121485.GCA_000426485_02289"/>
<comment type="caution">
    <text evidence="1">The sequence shown here is derived from an EMBL/GenBank/DDBJ whole genome shotgun (WGS) entry which is preliminary data.</text>
</comment>
<protein>
    <recommendedName>
        <fullName evidence="3">Aromatic hydrocarbon degradation protein</fullName>
    </recommendedName>
</protein>
<evidence type="ECO:0000313" key="1">
    <source>
        <dbReference type="EMBL" id="TFD97476.1"/>
    </source>
</evidence>
<name>A0A4Y8LAF4_9BACT</name>
<dbReference type="EMBL" id="SOML01000003">
    <property type="protein sequence ID" value="TFD97476.1"/>
    <property type="molecule type" value="Genomic_DNA"/>
</dbReference>
<accession>A0A4Y8LAF4</accession>
<dbReference type="Proteomes" id="UP000297861">
    <property type="component" value="Unassembled WGS sequence"/>
</dbReference>
<proteinExistence type="predicted"/>
<dbReference type="OrthoDB" id="1491239at2"/>
<dbReference type="AlphaFoldDB" id="A0A4Y8LAF4"/>
<evidence type="ECO:0008006" key="3">
    <source>
        <dbReference type="Google" id="ProtNLM"/>
    </source>
</evidence>